<evidence type="ECO:0000313" key="2">
    <source>
        <dbReference type="Proteomes" id="UP000813463"/>
    </source>
</evidence>
<protein>
    <recommendedName>
        <fullName evidence="4">Retrotransposon Copia-like N-terminal domain-containing protein</fullName>
    </recommendedName>
</protein>
<accession>A0ABM3QQN9</accession>
<name>A0ABM3QQN9_SPIOL</name>
<dbReference type="Pfam" id="PF14223">
    <property type="entry name" value="Retrotran_gag_2"/>
    <property type="match status" value="1"/>
</dbReference>
<feature type="region of interest" description="Disordered" evidence="1">
    <location>
        <begin position="223"/>
        <end position="299"/>
    </location>
</feature>
<evidence type="ECO:0000256" key="1">
    <source>
        <dbReference type="SAM" id="MobiDB-lite"/>
    </source>
</evidence>
<reference evidence="2" key="1">
    <citation type="journal article" date="2021" name="Nat. Commun.">
        <title>Genomic analyses provide insights into spinach domestication and the genetic basis of agronomic traits.</title>
        <authorList>
            <person name="Cai X."/>
            <person name="Sun X."/>
            <person name="Xu C."/>
            <person name="Sun H."/>
            <person name="Wang X."/>
            <person name="Ge C."/>
            <person name="Zhang Z."/>
            <person name="Wang Q."/>
            <person name="Fei Z."/>
            <person name="Jiao C."/>
            <person name="Wang Q."/>
        </authorList>
    </citation>
    <scope>NUCLEOTIDE SEQUENCE [LARGE SCALE GENOMIC DNA]</scope>
    <source>
        <strain evidence="2">cv. Varoflay</strain>
    </source>
</reference>
<gene>
    <name evidence="3" type="primary">LOC130461540</name>
</gene>
<dbReference type="GeneID" id="130461540"/>
<dbReference type="PANTHER" id="PTHR47481:SF42">
    <property type="entry name" value="RHO GTPASE-ACTIVATING PROTEIN GACK-LIKE"/>
    <property type="match status" value="1"/>
</dbReference>
<feature type="compositionally biased region" description="Basic residues" evidence="1">
    <location>
        <begin position="251"/>
        <end position="270"/>
    </location>
</feature>
<dbReference type="RefSeq" id="XP_056685660.1">
    <property type="nucleotide sequence ID" value="XM_056829682.1"/>
</dbReference>
<feature type="compositionally biased region" description="Low complexity" evidence="1">
    <location>
        <begin position="236"/>
        <end position="250"/>
    </location>
</feature>
<proteinExistence type="predicted"/>
<evidence type="ECO:0000313" key="3">
    <source>
        <dbReference type="RefSeq" id="XP_056685660.1"/>
    </source>
</evidence>
<dbReference type="Proteomes" id="UP000813463">
    <property type="component" value="Chromosome 5"/>
</dbReference>
<reference evidence="3" key="2">
    <citation type="submission" date="2025-08" db="UniProtKB">
        <authorList>
            <consortium name="RefSeq"/>
        </authorList>
    </citation>
    <scope>IDENTIFICATION</scope>
    <source>
        <tissue evidence="3">Leaf</tissue>
    </source>
</reference>
<evidence type="ECO:0008006" key="4">
    <source>
        <dbReference type="Google" id="ProtNLM"/>
    </source>
</evidence>
<feature type="compositionally biased region" description="Low complexity" evidence="1">
    <location>
        <begin position="329"/>
        <end position="342"/>
    </location>
</feature>
<dbReference type="PANTHER" id="PTHR47481">
    <property type="match status" value="1"/>
</dbReference>
<organism evidence="2 3">
    <name type="scientific">Spinacia oleracea</name>
    <name type="common">Spinach</name>
    <dbReference type="NCBI Taxonomy" id="3562"/>
    <lineage>
        <taxon>Eukaryota</taxon>
        <taxon>Viridiplantae</taxon>
        <taxon>Streptophyta</taxon>
        <taxon>Embryophyta</taxon>
        <taxon>Tracheophyta</taxon>
        <taxon>Spermatophyta</taxon>
        <taxon>Magnoliopsida</taxon>
        <taxon>eudicotyledons</taxon>
        <taxon>Gunneridae</taxon>
        <taxon>Pentapetalae</taxon>
        <taxon>Caryophyllales</taxon>
        <taxon>Chenopodiaceae</taxon>
        <taxon>Chenopodioideae</taxon>
        <taxon>Anserineae</taxon>
        <taxon>Spinacia</taxon>
    </lineage>
</organism>
<feature type="compositionally biased region" description="Gly residues" evidence="1">
    <location>
        <begin position="271"/>
        <end position="287"/>
    </location>
</feature>
<feature type="region of interest" description="Disordered" evidence="1">
    <location>
        <begin position="323"/>
        <end position="348"/>
    </location>
</feature>
<keyword evidence="2" id="KW-1185">Reference proteome</keyword>
<sequence length="424" mass="46981">MGEPSKFHSALTVTNVKSLIPITLNMETGKYHSWATLFIVQANVHCVLEHIQPPTDSAAATAYAAAKEADLPLWTRLDNVVLQWIYGTISTDILDTILVQGDNALQAWKRVENLFHDNKNTRAVFLETQFTTTVMADFPSIIAYSNRLQSLAIQLANVGAPVSEHRLVLRLLAGLPEAYRHFVSQMQQKKTLPGFAEMCSRLKLEDSTTKEWAARDNGGAALLVVDEEPPPPPPQNHGGHNPNNGNGRNNYRGKKPYRGRGHNNNHHRGGHNNGGNNHGNNIGGGRGRGNHTTSNYQASPPTFWPYNPYGWVPPPPPQWPMPPCPYPTTPWQQPQQHQPQQQRSNNQARVLGARPPQAYNMQASNFGYATAPVSNFGYMPTDVEAAMHTLSLHQPDDNWYMDTGATSHMTANLGFPDGETPNEM</sequence>